<keyword evidence="2" id="KW-0175">Coiled coil</keyword>
<dbReference type="InterPro" id="IPR058647">
    <property type="entry name" value="BSH_CzcB-like"/>
</dbReference>
<dbReference type="SUPFAM" id="SSF111369">
    <property type="entry name" value="HlyD-like secretion proteins"/>
    <property type="match status" value="1"/>
</dbReference>
<protein>
    <submittedName>
        <fullName evidence="7">HlyD family secretion protein</fullName>
    </submittedName>
</protein>
<dbReference type="EMBL" id="JACHXQ010000002">
    <property type="protein sequence ID" value="MBB3183329.1"/>
    <property type="molecule type" value="Genomic_DNA"/>
</dbReference>
<keyword evidence="8" id="KW-1185">Reference proteome</keyword>
<organism evidence="7 8">
    <name type="scientific">Halomonas fontilapidosi</name>
    <dbReference type="NCBI Taxonomy" id="616675"/>
    <lineage>
        <taxon>Bacteria</taxon>
        <taxon>Pseudomonadati</taxon>
        <taxon>Pseudomonadota</taxon>
        <taxon>Gammaproteobacteria</taxon>
        <taxon>Oceanospirillales</taxon>
        <taxon>Halomonadaceae</taxon>
        <taxon>Halomonas</taxon>
    </lineage>
</organism>
<evidence type="ECO:0000259" key="6">
    <source>
        <dbReference type="Pfam" id="PF25989"/>
    </source>
</evidence>
<dbReference type="Pfam" id="PF25973">
    <property type="entry name" value="BSH_CzcB"/>
    <property type="match status" value="1"/>
</dbReference>
<feature type="region of interest" description="Disordered" evidence="3">
    <location>
        <begin position="376"/>
        <end position="399"/>
    </location>
</feature>
<dbReference type="PANTHER" id="PTHR30469:SF15">
    <property type="entry name" value="HLYD FAMILY OF SECRETION PROTEINS"/>
    <property type="match status" value="1"/>
</dbReference>
<dbReference type="Pfam" id="PF25954">
    <property type="entry name" value="Beta-barrel_RND_2"/>
    <property type="match status" value="1"/>
</dbReference>
<accession>A0A7W5DI21</accession>
<evidence type="ECO:0000256" key="2">
    <source>
        <dbReference type="SAM" id="Coils"/>
    </source>
</evidence>
<dbReference type="InterPro" id="IPR006143">
    <property type="entry name" value="RND_pump_MFP"/>
</dbReference>
<dbReference type="RefSeq" id="WP_221199209.1">
    <property type="nucleotide sequence ID" value="NZ_JACHXQ010000002.1"/>
</dbReference>
<feature type="domain" description="CzcB-like barrel-sandwich hybrid" evidence="5">
    <location>
        <begin position="48"/>
        <end position="219"/>
    </location>
</feature>
<dbReference type="GO" id="GO:1990281">
    <property type="term" value="C:efflux pump complex"/>
    <property type="evidence" value="ECO:0007669"/>
    <property type="project" value="TreeGrafter"/>
</dbReference>
<dbReference type="InterPro" id="IPR058792">
    <property type="entry name" value="Beta-barrel_RND_2"/>
</dbReference>
<dbReference type="Gene3D" id="2.40.420.20">
    <property type="match status" value="1"/>
</dbReference>
<feature type="coiled-coil region" evidence="2">
    <location>
        <begin position="80"/>
        <end position="129"/>
    </location>
</feature>
<evidence type="ECO:0000313" key="8">
    <source>
        <dbReference type="Proteomes" id="UP000563050"/>
    </source>
</evidence>
<evidence type="ECO:0000259" key="5">
    <source>
        <dbReference type="Pfam" id="PF25973"/>
    </source>
</evidence>
<dbReference type="NCBIfam" id="TIGR01730">
    <property type="entry name" value="RND_mfp"/>
    <property type="match status" value="1"/>
</dbReference>
<comment type="similarity">
    <text evidence="1">Belongs to the membrane fusion protein (MFP) (TC 8.A.1) family.</text>
</comment>
<dbReference type="Pfam" id="PF25989">
    <property type="entry name" value="YknX_C"/>
    <property type="match status" value="1"/>
</dbReference>
<name>A0A7W5DI21_9GAMM</name>
<evidence type="ECO:0000256" key="1">
    <source>
        <dbReference type="ARBA" id="ARBA00009477"/>
    </source>
</evidence>
<proteinExistence type="inferred from homology"/>
<dbReference type="Proteomes" id="UP000563050">
    <property type="component" value="Unassembled WGS sequence"/>
</dbReference>
<reference evidence="7 8" key="1">
    <citation type="submission" date="2020-08" db="EMBL/GenBank/DDBJ databases">
        <title>Genomic Encyclopedia of Type Strains, Phase III (KMG-III): the genomes of soil and plant-associated and newly described type strains.</title>
        <authorList>
            <person name="Whitman W."/>
        </authorList>
    </citation>
    <scope>NUCLEOTIDE SEQUENCE [LARGE SCALE GENOMIC DNA]</scope>
    <source>
        <strain evidence="7 8">CECT 7341</strain>
    </source>
</reference>
<dbReference type="PANTHER" id="PTHR30469">
    <property type="entry name" value="MULTIDRUG RESISTANCE PROTEIN MDTA"/>
    <property type="match status" value="1"/>
</dbReference>
<dbReference type="Gene3D" id="2.40.50.100">
    <property type="match status" value="1"/>
</dbReference>
<dbReference type="Gene3D" id="2.40.30.170">
    <property type="match status" value="1"/>
</dbReference>
<dbReference type="AlphaFoldDB" id="A0A7W5DI21"/>
<dbReference type="GO" id="GO:0015562">
    <property type="term" value="F:efflux transmembrane transporter activity"/>
    <property type="evidence" value="ECO:0007669"/>
    <property type="project" value="TreeGrafter"/>
</dbReference>
<comment type="caution">
    <text evidence="7">The sequence shown here is derived from an EMBL/GenBank/DDBJ whole genome shotgun (WGS) entry which is preliminary data.</text>
</comment>
<dbReference type="InterPro" id="IPR058637">
    <property type="entry name" value="YknX-like_C"/>
</dbReference>
<gene>
    <name evidence="7" type="ORF">FHR95_000870</name>
</gene>
<evidence type="ECO:0000259" key="4">
    <source>
        <dbReference type="Pfam" id="PF25954"/>
    </source>
</evidence>
<evidence type="ECO:0000256" key="3">
    <source>
        <dbReference type="SAM" id="MobiDB-lite"/>
    </source>
</evidence>
<evidence type="ECO:0000313" key="7">
    <source>
        <dbReference type="EMBL" id="MBB3183329.1"/>
    </source>
</evidence>
<dbReference type="Gene3D" id="1.10.287.470">
    <property type="entry name" value="Helix hairpin bin"/>
    <property type="match status" value="1"/>
</dbReference>
<sequence>MILALALAVGYGALRWWQGPEVEGYVVEKQPLVQTVVATGRVVTPSRAQVGSEITGVVLERHVEEGDIVTPGDTLLVLRSEELAAQVREAEAALTELATRRRPQAEVALERAESELAQARRETARRRALAERSLLSTETLEQAEQAQMLARNAYQTARLTATALAPGNVEETLLRERLAALQARLAKTVIRSEVAGTVLTRDVAPGDLVQPGQVLFSIALSGATEILVPLDERNLSLLALQQDARVVADAYPQRSFPAHVSVIAPSIDPQRGTVEVRLAVDPVPDFLRQDMTVSVNIETGRREQALAIPNDALADVQGDQARVWVVREGRVHRQEVTLGLRGLAMSEVLDGLTAGDRVLADPTVSLAEGRRVRFTRRTAPGGGNSEDHATRNELPVNFN</sequence>
<feature type="domain" description="CusB-like beta-barrel" evidence="4">
    <location>
        <begin position="232"/>
        <end position="299"/>
    </location>
</feature>
<feature type="domain" description="YknX-like C-terminal permuted SH3-like" evidence="6">
    <location>
        <begin position="305"/>
        <end position="373"/>
    </location>
</feature>